<sequence>MMDGQEKGDTAQLEIDSTEPLGRHWMSYSVYSGPADILNGQTCIISVTLDAGAHTSFSGVRTLIVGKVTEELDKVRVKDWLESPYVNNHYYTMRSRSFKGRLEPKRPSYRETLAHHRNVNEQSEKLLASGSKTQLPICTVTLELSDTSNENWSSVGLTLRYKGLSTHKPLRVIYDRAVPFTPEQRSMISVLRLNSNHSFVGIPKPTMTGMLLRVSSGTPNHSIRVLSLSTRRSCPTLPLEVIRRITHHALQQRGRGFRSSLLSFALVCKAWSPVIDIFWEYLGTLDVSERPDPSSVSRALWKKPEKAKLVKSFRPWDYRAAGENKQPYYFSDAHLDVLSMVTSVKALSVSSIHPPLVELFLKVISTLSCIEKCTINNPITFRNESSRDLDADKSSDSPQGYHLDISDILKILPHWNNLRTLFISQNKDAKLRRTNEELKSDTYPSHNCKIQELYLQDGEITGSQLLHFISPSESSLSRVDFHGLHGLLNHDLISFFSQVSSTIKWIVVSRCSILRDTEDEEYAFDVVMSKMVSLHYVFIEGPNLASPLSVMRKPKSTRRGTNALPNMISVELAGPCQVNIDNILEVLQVTTWQTIRLVHPSFSGWGAELRDRVHEAARQRKISLELFHPDPMLL</sequence>
<evidence type="ECO:0000313" key="1">
    <source>
        <dbReference type="EMBL" id="KAF9459678.1"/>
    </source>
</evidence>
<reference evidence="1" key="1">
    <citation type="submission" date="2020-11" db="EMBL/GenBank/DDBJ databases">
        <authorList>
            <consortium name="DOE Joint Genome Institute"/>
            <person name="Ahrendt S."/>
            <person name="Riley R."/>
            <person name="Andreopoulos W."/>
            <person name="Labutti K."/>
            <person name="Pangilinan J."/>
            <person name="Ruiz-Duenas F.J."/>
            <person name="Barrasa J.M."/>
            <person name="Sanchez-Garcia M."/>
            <person name="Camarero S."/>
            <person name="Miyauchi S."/>
            <person name="Serrano A."/>
            <person name="Linde D."/>
            <person name="Babiker R."/>
            <person name="Drula E."/>
            <person name="Ayuso-Fernandez I."/>
            <person name="Pacheco R."/>
            <person name="Padilla G."/>
            <person name="Ferreira P."/>
            <person name="Barriuso J."/>
            <person name="Kellner H."/>
            <person name="Castanera R."/>
            <person name="Alfaro M."/>
            <person name="Ramirez L."/>
            <person name="Pisabarro A.G."/>
            <person name="Kuo A."/>
            <person name="Tritt A."/>
            <person name="Lipzen A."/>
            <person name="He G."/>
            <person name="Yan M."/>
            <person name="Ng V."/>
            <person name="Cullen D."/>
            <person name="Martin F."/>
            <person name="Rosso M.-N."/>
            <person name="Henrissat B."/>
            <person name="Hibbett D."/>
            <person name="Martinez A.T."/>
            <person name="Grigoriev I.V."/>
        </authorList>
    </citation>
    <scope>NUCLEOTIDE SEQUENCE</scope>
    <source>
        <strain evidence="1">CBS 247.69</strain>
    </source>
</reference>
<keyword evidence="2" id="KW-1185">Reference proteome</keyword>
<dbReference type="EMBL" id="MU150312">
    <property type="protein sequence ID" value="KAF9459678.1"/>
    <property type="molecule type" value="Genomic_DNA"/>
</dbReference>
<gene>
    <name evidence="1" type="ORF">BDZ94DRAFT_1324630</name>
</gene>
<accession>A0A9P5XXY4</accession>
<dbReference type="OrthoDB" id="2994853at2759"/>
<evidence type="ECO:0000313" key="2">
    <source>
        <dbReference type="Proteomes" id="UP000807353"/>
    </source>
</evidence>
<comment type="caution">
    <text evidence="1">The sequence shown here is derived from an EMBL/GenBank/DDBJ whole genome shotgun (WGS) entry which is preliminary data.</text>
</comment>
<name>A0A9P5XXY4_9AGAR</name>
<organism evidence="1 2">
    <name type="scientific">Collybia nuda</name>
    <dbReference type="NCBI Taxonomy" id="64659"/>
    <lineage>
        <taxon>Eukaryota</taxon>
        <taxon>Fungi</taxon>
        <taxon>Dikarya</taxon>
        <taxon>Basidiomycota</taxon>
        <taxon>Agaricomycotina</taxon>
        <taxon>Agaricomycetes</taxon>
        <taxon>Agaricomycetidae</taxon>
        <taxon>Agaricales</taxon>
        <taxon>Tricholomatineae</taxon>
        <taxon>Clitocybaceae</taxon>
        <taxon>Collybia</taxon>
    </lineage>
</organism>
<proteinExistence type="predicted"/>
<dbReference type="AlphaFoldDB" id="A0A9P5XXY4"/>
<dbReference type="Proteomes" id="UP000807353">
    <property type="component" value="Unassembled WGS sequence"/>
</dbReference>
<protein>
    <submittedName>
        <fullName evidence="1">Uncharacterized protein</fullName>
    </submittedName>
</protein>